<accession>A0A6N2S7Z2</accession>
<dbReference type="RefSeq" id="WP_156723024.1">
    <property type="nucleotide sequence ID" value="NZ_CACRSX010000018.1"/>
</dbReference>
<sequence>MVNLMLNLFVNQIVENYPAIDYIAIKTKKGEEISLNWEESEYSWNDDQSGSGRSLKKQMPKDIHAELRNVYFDTEEEEHTIPDSVKRESLKDAEIEEIQIFIENFSGRKEDVGFWLQQMVFHFSDTDEYYHLPITHDYKLILE</sequence>
<protein>
    <submittedName>
        <fullName evidence="1">Uncharacterized protein</fullName>
    </submittedName>
</protein>
<proteinExistence type="predicted"/>
<evidence type="ECO:0000313" key="1">
    <source>
        <dbReference type="EMBL" id="VYS89547.1"/>
    </source>
</evidence>
<gene>
    <name evidence="1" type="ORF">AHLFYP4_00813</name>
</gene>
<reference evidence="1" key="1">
    <citation type="submission" date="2019-11" db="EMBL/GenBank/DDBJ databases">
        <authorList>
            <person name="Feng L."/>
        </authorList>
    </citation>
    <scope>NUCLEOTIDE SEQUENCE</scope>
    <source>
        <strain evidence="1">AhadrusLFYP4</strain>
    </source>
</reference>
<organism evidence="1">
    <name type="scientific">Anaerostipes hadrus</name>
    <dbReference type="NCBI Taxonomy" id="649756"/>
    <lineage>
        <taxon>Bacteria</taxon>
        <taxon>Bacillati</taxon>
        <taxon>Bacillota</taxon>
        <taxon>Clostridia</taxon>
        <taxon>Lachnospirales</taxon>
        <taxon>Lachnospiraceae</taxon>
        <taxon>Anaerostipes</taxon>
    </lineage>
</organism>
<dbReference type="EMBL" id="CACRSX010000018">
    <property type="protein sequence ID" value="VYS89547.1"/>
    <property type="molecule type" value="Genomic_DNA"/>
</dbReference>
<dbReference type="AlphaFoldDB" id="A0A6N2S7Z2"/>
<name>A0A6N2S7Z2_ANAHA</name>